<dbReference type="AlphaFoldDB" id="A0A523S5M6"/>
<evidence type="ECO:0000313" key="4">
    <source>
        <dbReference type="Proteomes" id="UP000316360"/>
    </source>
</evidence>
<reference evidence="3 4" key="1">
    <citation type="submission" date="2019-03" db="EMBL/GenBank/DDBJ databases">
        <title>Metabolic potential of uncultured bacteria and archaea associated with petroleum seepage in deep-sea sediments.</title>
        <authorList>
            <person name="Dong X."/>
            <person name="Hubert C."/>
        </authorList>
    </citation>
    <scope>NUCLEOTIDE SEQUENCE [LARGE SCALE GENOMIC DNA]</scope>
    <source>
        <strain evidence="3">E44_bin7</strain>
    </source>
</reference>
<feature type="transmembrane region" description="Helical" evidence="1">
    <location>
        <begin position="88"/>
        <end position="107"/>
    </location>
</feature>
<dbReference type="PANTHER" id="PTHR42208:SF1">
    <property type="entry name" value="HEAVY METAL TRANSPORTER"/>
    <property type="match status" value="1"/>
</dbReference>
<comment type="caution">
    <text evidence="3">The sequence shown here is derived from an EMBL/GenBank/DDBJ whole genome shotgun (WGS) entry which is preliminary data.</text>
</comment>
<proteinExistence type="predicted"/>
<accession>A0A523S5M6</accession>
<dbReference type="Pfam" id="PF13386">
    <property type="entry name" value="DsbD_2"/>
    <property type="match status" value="1"/>
</dbReference>
<feature type="transmembrane region" description="Helical" evidence="1">
    <location>
        <begin position="199"/>
        <end position="221"/>
    </location>
</feature>
<gene>
    <name evidence="3" type="ORF">E3J84_00490</name>
</gene>
<organism evidence="3 4">
    <name type="scientific">Aerophobetes bacterium</name>
    <dbReference type="NCBI Taxonomy" id="2030807"/>
    <lineage>
        <taxon>Bacteria</taxon>
        <taxon>Candidatus Aerophobota</taxon>
    </lineage>
</organism>
<dbReference type="InterPro" id="IPR039447">
    <property type="entry name" value="UreH-like_TM_dom"/>
</dbReference>
<keyword evidence="1" id="KW-0472">Membrane</keyword>
<feature type="domain" description="Urease accessory protein UreH-like transmembrane" evidence="2">
    <location>
        <begin position="13"/>
        <end position="212"/>
    </location>
</feature>
<dbReference type="Proteomes" id="UP000316360">
    <property type="component" value="Unassembled WGS sequence"/>
</dbReference>
<sequence>MWRDRKVKIYLGLFLVGLSFGIGPCLIFCGPVIFAYVAGAKKGWREGLNSGLLFLTSRLVSYLALGALGGISGKWLGEFFYEKKFGDYLWILAGVFILILGIAIGLGKDFDSYFCRITHRSSAKNINVILLGLLMGLAPCAPLIGVLVYITLSSKGVLDGIFYAFFFGIGTMVSPLIGLCVLSGLIPHFLSGRPKILSYFKRACGFFLSLLGIHLIISRLLSIY</sequence>
<feature type="transmembrane region" description="Helical" evidence="1">
    <location>
        <begin position="12"/>
        <end position="38"/>
    </location>
</feature>
<name>A0A523S5M6_UNCAE</name>
<feature type="transmembrane region" description="Helical" evidence="1">
    <location>
        <begin position="128"/>
        <end position="150"/>
    </location>
</feature>
<dbReference type="EMBL" id="SOKJ01000028">
    <property type="protein sequence ID" value="TET13109.1"/>
    <property type="molecule type" value="Genomic_DNA"/>
</dbReference>
<keyword evidence="1" id="KW-1133">Transmembrane helix</keyword>
<evidence type="ECO:0000256" key="1">
    <source>
        <dbReference type="SAM" id="Phobius"/>
    </source>
</evidence>
<feature type="transmembrane region" description="Helical" evidence="1">
    <location>
        <begin position="162"/>
        <end position="187"/>
    </location>
</feature>
<evidence type="ECO:0000313" key="3">
    <source>
        <dbReference type="EMBL" id="TET13109.1"/>
    </source>
</evidence>
<dbReference type="PANTHER" id="PTHR42208">
    <property type="entry name" value="HEAVY METAL TRANSPORTER-RELATED"/>
    <property type="match status" value="1"/>
</dbReference>
<protein>
    <submittedName>
        <fullName evidence="3">Sulfite exporter TauE/SafE family protein</fullName>
    </submittedName>
</protein>
<keyword evidence="1" id="KW-0812">Transmembrane</keyword>
<evidence type="ECO:0000259" key="2">
    <source>
        <dbReference type="Pfam" id="PF13386"/>
    </source>
</evidence>